<keyword evidence="2" id="KW-1185">Reference proteome</keyword>
<comment type="caution">
    <text evidence="1">The sequence shown here is derived from an EMBL/GenBank/DDBJ whole genome shotgun (WGS) entry which is preliminary data.</text>
</comment>
<dbReference type="Gene3D" id="3.40.50.300">
    <property type="entry name" value="P-loop containing nucleotide triphosphate hydrolases"/>
    <property type="match status" value="1"/>
</dbReference>
<name>A0ABW1FAK9_9ACTN</name>
<dbReference type="InterPro" id="IPR027417">
    <property type="entry name" value="P-loop_NTPase"/>
</dbReference>
<protein>
    <submittedName>
        <fullName evidence="1">Uncharacterized protein</fullName>
    </submittedName>
</protein>
<dbReference type="EMBL" id="JBHSOD010000092">
    <property type="protein sequence ID" value="MFC5890713.1"/>
    <property type="molecule type" value="Genomic_DNA"/>
</dbReference>
<reference evidence="2" key="1">
    <citation type="journal article" date="2019" name="Int. J. Syst. Evol. Microbiol.">
        <title>The Global Catalogue of Microorganisms (GCM) 10K type strain sequencing project: providing services to taxonomists for standard genome sequencing and annotation.</title>
        <authorList>
            <consortium name="The Broad Institute Genomics Platform"/>
            <consortium name="The Broad Institute Genome Sequencing Center for Infectious Disease"/>
            <person name="Wu L."/>
            <person name="Ma J."/>
        </authorList>
    </citation>
    <scope>NUCLEOTIDE SEQUENCE [LARGE SCALE GENOMIC DNA]</scope>
    <source>
        <strain evidence="2">CGMCC 4.1469</strain>
    </source>
</reference>
<evidence type="ECO:0000313" key="1">
    <source>
        <dbReference type="EMBL" id="MFC5890713.1"/>
    </source>
</evidence>
<evidence type="ECO:0000313" key="2">
    <source>
        <dbReference type="Proteomes" id="UP001596067"/>
    </source>
</evidence>
<accession>A0ABW1FAK9</accession>
<dbReference type="RefSeq" id="WP_313762597.1">
    <property type="nucleotide sequence ID" value="NZ_BAAAVH010000050.1"/>
</dbReference>
<dbReference type="Proteomes" id="UP001596067">
    <property type="component" value="Unassembled WGS sequence"/>
</dbReference>
<sequence>MNRTTVGGPEIGGGRGAGGVVVLADPAGSGSGTVAPLLADALHPSVHLRADDFQRAVRQGFVPAHLPEARRQNATALAAAAQAAFAFATGGYQVVVEAAVAPSALDSFRRESRATGAALHYVVLRAPGAPADLGALERHAVGSPADAEGTDGGAGAADPASTAATVLTGLSQGTFLLGW</sequence>
<gene>
    <name evidence="1" type="ORF">ACFP0N_37745</name>
</gene>
<organism evidence="1 2">
    <name type="scientific">Kitasatospora aburaviensis</name>
    <dbReference type="NCBI Taxonomy" id="67265"/>
    <lineage>
        <taxon>Bacteria</taxon>
        <taxon>Bacillati</taxon>
        <taxon>Actinomycetota</taxon>
        <taxon>Actinomycetes</taxon>
        <taxon>Kitasatosporales</taxon>
        <taxon>Streptomycetaceae</taxon>
        <taxon>Kitasatospora</taxon>
    </lineage>
</organism>
<proteinExistence type="predicted"/>